<comment type="similarity">
    <text evidence="3 9">Belongs to the CobD/CbiB family.</text>
</comment>
<keyword evidence="7 9" id="KW-1133">Transmembrane helix</keyword>
<proteinExistence type="inferred from homology"/>
<feature type="transmembrane region" description="Helical" evidence="9">
    <location>
        <begin position="57"/>
        <end position="75"/>
    </location>
</feature>
<sequence length="326" mass="34453">MTPGIALTALVAAAIAVDFVVGDPRRLPHPVVLIGRLISVLEARLNRGSARARRRGGRLTVLVTVAGTFIVTWLICRGLGAIHPWLGTAAELWLVSTAVAIKGLGDAGRAVAEPLKRGDLPAARKALGRVVGRDTQALDEAGIARGAIETVAENTSDGITAPLLLALIGGAPLALAYKAVNTLDSMIGYRTPRHEDFGRAAAKLDDAANWLPARLTALCFCLSRRGMEQKAWQGTRRDAPKHASPNAGWPEAAMAYRLKVQLGGASTYQGVVLHSATLGEPVEAPDARHIQRAITLMHHAWVRFFVLAAGLILAIEWLIQAAGGGS</sequence>
<evidence type="ECO:0000256" key="6">
    <source>
        <dbReference type="ARBA" id="ARBA00022692"/>
    </source>
</evidence>
<name>A0ABP7LUV0_9GAMM</name>
<evidence type="ECO:0000256" key="8">
    <source>
        <dbReference type="ARBA" id="ARBA00023136"/>
    </source>
</evidence>
<keyword evidence="6 9" id="KW-0812">Transmembrane</keyword>
<comment type="function">
    <text evidence="9">Converts cobyric acid to cobinamide by the addition of aminopropanol on the F carboxylic group.</text>
</comment>
<evidence type="ECO:0000256" key="4">
    <source>
        <dbReference type="ARBA" id="ARBA00022475"/>
    </source>
</evidence>
<evidence type="ECO:0000256" key="3">
    <source>
        <dbReference type="ARBA" id="ARBA00006263"/>
    </source>
</evidence>
<keyword evidence="8 9" id="KW-0472">Membrane</keyword>
<dbReference type="PANTHER" id="PTHR34308">
    <property type="entry name" value="COBALAMIN BIOSYNTHESIS PROTEIN CBIB"/>
    <property type="match status" value="1"/>
</dbReference>
<dbReference type="HAMAP" id="MF_00024">
    <property type="entry name" value="CobD_CbiB"/>
    <property type="match status" value="1"/>
</dbReference>
<accession>A0ABP7LUV0</accession>
<dbReference type="Pfam" id="PF03186">
    <property type="entry name" value="CobD_Cbib"/>
    <property type="match status" value="1"/>
</dbReference>
<evidence type="ECO:0000256" key="9">
    <source>
        <dbReference type="HAMAP-Rule" id="MF_00024"/>
    </source>
</evidence>
<evidence type="ECO:0000256" key="7">
    <source>
        <dbReference type="ARBA" id="ARBA00022989"/>
    </source>
</evidence>
<dbReference type="InterPro" id="IPR004485">
    <property type="entry name" value="Cobalamin_biosynth_CobD/CbiB"/>
</dbReference>
<keyword evidence="11" id="KW-1185">Reference proteome</keyword>
<organism evidence="10 11">
    <name type="scientific">Halomonas cibimaris</name>
    <dbReference type="NCBI Taxonomy" id="657012"/>
    <lineage>
        <taxon>Bacteria</taxon>
        <taxon>Pseudomonadati</taxon>
        <taxon>Pseudomonadota</taxon>
        <taxon>Gammaproteobacteria</taxon>
        <taxon>Oceanospirillales</taxon>
        <taxon>Halomonadaceae</taxon>
        <taxon>Halomonas</taxon>
    </lineage>
</organism>
<keyword evidence="4 9" id="KW-1003">Cell membrane</keyword>
<comment type="subcellular location">
    <subcellularLocation>
        <location evidence="1 9">Cell membrane</location>
        <topology evidence="1 9">Multi-pass membrane protein</topology>
    </subcellularLocation>
</comment>
<dbReference type="PANTHER" id="PTHR34308:SF1">
    <property type="entry name" value="COBALAMIN BIOSYNTHESIS PROTEIN CBIB"/>
    <property type="match status" value="1"/>
</dbReference>
<comment type="pathway">
    <text evidence="2 9">Cofactor biosynthesis; adenosylcobalamin biosynthesis.</text>
</comment>
<dbReference type="EMBL" id="BAAAZT010000074">
    <property type="protein sequence ID" value="GAA3907816.1"/>
    <property type="molecule type" value="Genomic_DNA"/>
</dbReference>
<dbReference type="RefSeq" id="WP_344704473.1">
    <property type="nucleotide sequence ID" value="NZ_BAAAZT010000074.1"/>
</dbReference>
<comment type="caution">
    <text evidence="10">The sequence shown here is derived from an EMBL/GenBank/DDBJ whole genome shotgun (WGS) entry which is preliminary data.</text>
</comment>
<feature type="transmembrane region" description="Helical" evidence="9">
    <location>
        <begin position="300"/>
        <end position="319"/>
    </location>
</feature>
<evidence type="ECO:0000313" key="10">
    <source>
        <dbReference type="EMBL" id="GAA3907816.1"/>
    </source>
</evidence>
<dbReference type="Proteomes" id="UP001500133">
    <property type="component" value="Unassembled WGS sequence"/>
</dbReference>
<gene>
    <name evidence="10" type="primary">cbiB</name>
    <name evidence="9" type="synonym">cobD</name>
    <name evidence="10" type="ORF">GCM10022228_17740</name>
</gene>
<evidence type="ECO:0000256" key="1">
    <source>
        <dbReference type="ARBA" id="ARBA00004651"/>
    </source>
</evidence>
<dbReference type="NCBIfam" id="TIGR00380">
    <property type="entry name" value="cobal_cbiB"/>
    <property type="match status" value="1"/>
</dbReference>
<comment type="caution">
    <text evidence="9">Lacks conserved residue(s) required for the propagation of feature annotation.</text>
</comment>
<evidence type="ECO:0000256" key="5">
    <source>
        <dbReference type="ARBA" id="ARBA00022573"/>
    </source>
</evidence>
<reference evidence="11" key="1">
    <citation type="journal article" date="2019" name="Int. J. Syst. Evol. Microbiol.">
        <title>The Global Catalogue of Microorganisms (GCM) 10K type strain sequencing project: providing services to taxonomists for standard genome sequencing and annotation.</title>
        <authorList>
            <consortium name="The Broad Institute Genomics Platform"/>
            <consortium name="The Broad Institute Genome Sequencing Center for Infectious Disease"/>
            <person name="Wu L."/>
            <person name="Ma J."/>
        </authorList>
    </citation>
    <scope>NUCLEOTIDE SEQUENCE [LARGE SCALE GENOMIC DNA]</scope>
    <source>
        <strain evidence="11">JCM 16914</strain>
    </source>
</reference>
<protein>
    <recommendedName>
        <fullName evidence="9">Cobalamin biosynthesis protein CobD</fullName>
    </recommendedName>
</protein>
<evidence type="ECO:0000313" key="11">
    <source>
        <dbReference type="Proteomes" id="UP001500133"/>
    </source>
</evidence>
<evidence type="ECO:0000256" key="2">
    <source>
        <dbReference type="ARBA" id="ARBA00004953"/>
    </source>
</evidence>
<keyword evidence="5 9" id="KW-0169">Cobalamin biosynthesis</keyword>
<feature type="transmembrane region" description="Helical" evidence="9">
    <location>
        <begin position="159"/>
        <end position="180"/>
    </location>
</feature>